<dbReference type="RefSeq" id="YP_009286531.1">
    <property type="nucleotide sequence ID" value="NC_031065.1"/>
</dbReference>
<sequence length="118" mass="13754">MKNLTQVLIDSELVVTDIIDYMLYENLFAPASLGVNKWCSLKDFMKKLSYSFGDSSSFYNEHYLVILYNIIKNRFAFNIAEIELNEIVIIEVGDKNQIELRQSKDFSFIDIRIIPSEV</sequence>
<organism evidence="1 2">
    <name type="scientific">Salmonella phage vB_SnwM_CGG4-1</name>
    <dbReference type="NCBI Taxonomy" id="1815631"/>
    <lineage>
        <taxon>Viruses</taxon>
        <taxon>Duplodnaviria</taxon>
        <taxon>Heunggongvirae</taxon>
        <taxon>Uroviricota</taxon>
        <taxon>Caudoviricetes</taxon>
        <taxon>Pantevenvirales</taxon>
        <taxon>Straboviridae</taxon>
        <taxon>Tevenvirinae</taxon>
        <taxon>Gelderlandvirus</taxon>
        <taxon>Gelderlandvirus cgg41</taxon>
    </lineage>
</organism>
<evidence type="ECO:0000313" key="1">
    <source>
        <dbReference type="EMBL" id="ANA49519.1"/>
    </source>
</evidence>
<accession>A0A1B0VVE7</accession>
<proteinExistence type="predicted"/>
<dbReference type="OrthoDB" id="28381at10239"/>
<keyword evidence="2" id="KW-1185">Reference proteome</keyword>
<dbReference type="Proteomes" id="UP000204511">
    <property type="component" value="Genome"/>
</dbReference>
<dbReference type="EMBL" id="KU867307">
    <property type="protein sequence ID" value="ANA49519.1"/>
    <property type="molecule type" value="Genomic_DNA"/>
</dbReference>
<protein>
    <submittedName>
        <fullName evidence="1">Uncharacterized protein</fullName>
    </submittedName>
</protein>
<reference evidence="2" key="1">
    <citation type="submission" date="2016-03" db="EMBL/GenBank/DDBJ databases">
        <authorList>
            <person name="Cucic S."/>
            <person name="Anany H."/>
            <person name="Brovko L."/>
            <person name="Kropinski A.M."/>
            <person name="Griffiths M.W."/>
        </authorList>
    </citation>
    <scope>NUCLEOTIDE SEQUENCE [LARGE SCALE GENOMIC DNA]</scope>
</reference>
<evidence type="ECO:0000313" key="2">
    <source>
        <dbReference type="Proteomes" id="UP000204511"/>
    </source>
</evidence>
<gene>
    <name evidence="1" type="ORF">CGG41_164</name>
</gene>
<name>A0A1B0VVE7_9CAUD</name>
<dbReference type="KEGG" id="vg:29060349"/>
<dbReference type="GeneID" id="29060349"/>